<keyword evidence="2" id="KW-1185">Reference proteome</keyword>
<dbReference type="GO" id="GO:0005846">
    <property type="term" value="C:nuclear cap binding complex"/>
    <property type="evidence" value="ECO:0007669"/>
    <property type="project" value="InterPro"/>
</dbReference>
<dbReference type="GO" id="GO:0005634">
    <property type="term" value="C:nucleus"/>
    <property type="evidence" value="ECO:0007669"/>
    <property type="project" value="TreeGrafter"/>
</dbReference>
<dbReference type="Proteomes" id="UP000796880">
    <property type="component" value="Unassembled WGS sequence"/>
</dbReference>
<dbReference type="AlphaFoldDB" id="A0A8K0HJK3"/>
<dbReference type="PANTHER" id="PTHR12412:SF2">
    <property type="entry name" value="NUCLEAR CAP-BINDING PROTEIN SUBUNIT 1"/>
    <property type="match status" value="1"/>
</dbReference>
<dbReference type="InterPro" id="IPR016024">
    <property type="entry name" value="ARM-type_fold"/>
</dbReference>
<accession>A0A8K0HJK3</accession>
<reference evidence="1" key="1">
    <citation type="submission" date="2020-03" db="EMBL/GenBank/DDBJ databases">
        <title>A high-quality chromosome-level genome assembly of a woody plant with both climbing and erect habits, Rhamnella rubrinervis.</title>
        <authorList>
            <person name="Lu Z."/>
            <person name="Yang Y."/>
            <person name="Zhu X."/>
            <person name="Sun Y."/>
        </authorList>
    </citation>
    <scope>NUCLEOTIDE SEQUENCE</scope>
    <source>
        <strain evidence="1">BYM</strain>
        <tissue evidence="1">Leaf</tissue>
    </source>
</reference>
<evidence type="ECO:0000313" key="1">
    <source>
        <dbReference type="EMBL" id="KAF3454006.1"/>
    </source>
</evidence>
<dbReference type="GO" id="GO:0000184">
    <property type="term" value="P:nuclear-transcribed mRNA catabolic process, nonsense-mediated decay"/>
    <property type="evidence" value="ECO:0007669"/>
    <property type="project" value="TreeGrafter"/>
</dbReference>
<sequence length="161" mass="18621">MSSWKSLLLRIGDKCPEYGTSSDFKDHIETCFGVLRRELEHSPNDILSFLLQCAEQLPHKIPFYGTVVTYKMLFLLHLEVAEYIEVSVLAFIWFQALEYFIRGNILDMVVKLETREGLRARFVNMWKITLLGKRIPEKSLKIYVAGPSLFFEVQPMVDGVG</sequence>
<dbReference type="EMBL" id="VOIH02000002">
    <property type="protein sequence ID" value="KAF3454006.1"/>
    <property type="molecule type" value="Genomic_DNA"/>
</dbReference>
<gene>
    <name evidence="1" type="ORF">FNV43_RR04449</name>
</gene>
<dbReference type="GO" id="GO:0003729">
    <property type="term" value="F:mRNA binding"/>
    <property type="evidence" value="ECO:0007669"/>
    <property type="project" value="TreeGrafter"/>
</dbReference>
<dbReference type="OrthoDB" id="1738868at2759"/>
<comment type="caution">
    <text evidence="1">The sequence shown here is derived from an EMBL/GenBank/DDBJ whole genome shotgun (WGS) entry which is preliminary data.</text>
</comment>
<dbReference type="GO" id="GO:0006406">
    <property type="term" value="P:mRNA export from nucleus"/>
    <property type="evidence" value="ECO:0007669"/>
    <property type="project" value="InterPro"/>
</dbReference>
<protein>
    <submittedName>
        <fullName evidence="1">Uncharacterized protein</fullName>
    </submittedName>
</protein>
<organism evidence="1 2">
    <name type="scientific">Rhamnella rubrinervis</name>
    <dbReference type="NCBI Taxonomy" id="2594499"/>
    <lineage>
        <taxon>Eukaryota</taxon>
        <taxon>Viridiplantae</taxon>
        <taxon>Streptophyta</taxon>
        <taxon>Embryophyta</taxon>
        <taxon>Tracheophyta</taxon>
        <taxon>Spermatophyta</taxon>
        <taxon>Magnoliopsida</taxon>
        <taxon>eudicotyledons</taxon>
        <taxon>Gunneridae</taxon>
        <taxon>Pentapetalae</taxon>
        <taxon>rosids</taxon>
        <taxon>fabids</taxon>
        <taxon>Rosales</taxon>
        <taxon>Rhamnaceae</taxon>
        <taxon>rhamnoid group</taxon>
        <taxon>Rhamneae</taxon>
        <taxon>Rhamnella</taxon>
    </lineage>
</organism>
<dbReference type="Gene3D" id="1.25.40.180">
    <property type="match status" value="1"/>
</dbReference>
<evidence type="ECO:0000313" key="2">
    <source>
        <dbReference type="Proteomes" id="UP000796880"/>
    </source>
</evidence>
<dbReference type="GO" id="GO:0000339">
    <property type="term" value="F:RNA cap binding"/>
    <property type="evidence" value="ECO:0007669"/>
    <property type="project" value="InterPro"/>
</dbReference>
<proteinExistence type="predicted"/>
<dbReference type="PANTHER" id="PTHR12412">
    <property type="entry name" value="CAP BINDING PROTEIN"/>
    <property type="match status" value="1"/>
</dbReference>
<dbReference type="InterPro" id="IPR027159">
    <property type="entry name" value="CBP80"/>
</dbReference>
<dbReference type="SUPFAM" id="SSF48371">
    <property type="entry name" value="ARM repeat"/>
    <property type="match status" value="1"/>
</dbReference>
<name>A0A8K0HJK3_9ROSA</name>